<accession>A0ABP4N9X8</accession>
<organism evidence="2 3">
    <name type="scientific">Kribbella lupini</name>
    <dbReference type="NCBI Taxonomy" id="291602"/>
    <lineage>
        <taxon>Bacteria</taxon>
        <taxon>Bacillati</taxon>
        <taxon>Actinomycetota</taxon>
        <taxon>Actinomycetes</taxon>
        <taxon>Propionibacteriales</taxon>
        <taxon>Kribbellaceae</taxon>
        <taxon>Kribbella</taxon>
    </lineage>
</organism>
<dbReference type="InterPro" id="IPR036390">
    <property type="entry name" value="WH_DNA-bd_sf"/>
</dbReference>
<dbReference type="PANTHER" id="PTHR43252:SF6">
    <property type="entry name" value="NEGATIVE TRANSCRIPTION REGULATOR PADR"/>
    <property type="match status" value="1"/>
</dbReference>
<dbReference type="EMBL" id="BAAANC010000004">
    <property type="protein sequence ID" value="GAA1557920.1"/>
    <property type="molecule type" value="Genomic_DNA"/>
</dbReference>
<sequence length="207" mass="22837">MTSRILPTGAQNPASGRRAADYSLSTYTECIVGIMATAELVLGLLSRAPAHGYDVKRGHDAWFPDGRPLAFGQVYTTLARLERYGLVEVTEKTSGGGPDRTVYAITEKGRKHLDDWLADPVPPAWGTADEMIRKLVTALRTGGDATSFLARQRAGHLRRIRELQELPPVPDDPTANLVRSYLVTHLDADLRWLDLALERLTDDKESS</sequence>
<dbReference type="Proteomes" id="UP001500363">
    <property type="component" value="Unassembled WGS sequence"/>
</dbReference>
<dbReference type="InterPro" id="IPR005149">
    <property type="entry name" value="Tscrpt_reg_PadR_N"/>
</dbReference>
<feature type="domain" description="Transcription regulator PadR N-terminal" evidence="1">
    <location>
        <begin position="41"/>
        <end position="114"/>
    </location>
</feature>
<dbReference type="SUPFAM" id="SSF46785">
    <property type="entry name" value="Winged helix' DNA-binding domain"/>
    <property type="match status" value="1"/>
</dbReference>
<dbReference type="Pfam" id="PF03551">
    <property type="entry name" value="PadR"/>
    <property type="match status" value="1"/>
</dbReference>
<dbReference type="PANTHER" id="PTHR43252">
    <property type="entry name" value="TRANSCRIPTIONAL REGULATOR YQJI"/>
    <property type="match status" value="1"/>
</dbReference>
<protein>
    <submittedName>
        <fullName evidence="2">PadR family transcriptional regulator</fullName>
    </submittedName>
</protein>
<reference evidence="3" key="1">
    <citation type="journal article" date="2019" name="Int. J. Syst. Evol. Microbiol.">
        <title>The Global Catalogue of Microorganisms (GCM) 10K type strain sequencing project: providing services to taxonomists for standard genome sequencing and annotation.</title>
        <authorList>
            <consortium name="The Broad Institute Genomics Platform"/>
            <consortium name="The Broad Institute Genome Sequencing Center for Infectious Disease"/>
            <person name="Wu L."/>
            <person name="Ma J."/>
        </authorList>
    </citation>
    <scope>NUCLEOTIDE SEQUENCE [LARGE SCALE GENOMIC DNA]</scope>
    <source>
        <strain evidence="3">JCM 14303</strain>
    </source>
</reference>
<evidence type="ECO:0000259" key="1">
    <source>
        <dbReference type="Pfam" id="PF03551"/>
    </source>
</evidence>
<keyword evidence="3" id="KW-1185">Reference proteome</keyword>
<name>A0ABP4N9X8_9ACTN</name>
<evidence type="ECO:0000313" key="2">
    <source>
        <dbReference type="EMBL" id="GAA1557920.1"/>
    </source>
</evidence>
<gene>
    <name evidence="2" type="ORF">GCM10009741_73450</name>
</gene>
<dbReference type="Gene3D" id="1.10.10.10">
    <property type="entry name" value="Winged helix-like DNA-binding domain superfamily/Winged helix DNA-binding domain"/>
    <property type="match status" value="1"/>
</dbReference>
<comment type="caution">
    <text evidence="2">The sequence shown here is derived from an EMBL/GenBank/DDBJ whole genome shotgun (WGS) entry which is preliminary data.</text>
</comment>
<proteinExistence type="predicted"/>
<dbReference type="InterPro" id="IPR036388">
    <property type="entry name" value="WH-like_DNA-bd_sf"/>
</dbReference>
<evidence type="ECO:0000313" key="3">
    <source>
        <dbReference type="Proteomes" id="UP001500363"/>
    </source>
</evidence>